<feature type="transmembrane region" description="Helical" evidence="7">
    <location>
        <begin position="265"/>
        <end position="284"/>
    </location>
</feature>
<dbReference type="SUPFAM" id="SSF161098">
    <property type="entry name" value="MetI-like"/>
    <property type="match status" value="1"/>
</dbReference>
<dbReference type="Pfam" id="PF00528">
    <property type="entry name" value="BPD_transp_1"/>
    <property type="match status" value="1"/>
</dbReference>
<gene>
    <name evidence="9" type="ORF">A9C19_15490</name>
</gene>
<dbReference type="OrthoDB" id="9810086at2"/>
<keyword evidence="3" id="KW-1003">Cell membrane</keyword>
<dbReference type="GO" id="GO:0055085">
    <property type="term" value="P:transmembrane transport"/>
    <property type="evidence" value="ECO:0007669"/>
    <property type="project" value="InterPro"/>
</dbReference>
<feature type="domain" description="ABC transmembrane type-1" evidence="8">
    <location>
        <begin position="80"/>
        <end position="284"/>
    </location>
</feature>
<evidence type="ECO:0000256" key="6">
    <source>
        <dbReference type="ARBA" id="ARBA00023136"/>
    </source>
</evidence>
<comment type="similarity">
    <text evidence="7">Belongs to the binding-protein-dependent transport system permease family.</text>
</comment>
<keyword evidence="5 7" id="KW-1133">Transmembrane helix</keyword>
<dbReference type="PANTHER" id="PTHR43744:SF9">
    <property type="entry name" value="POLYGALACTURONAN_RHAMNOGALACTURONAN TRANSPORT SYSTEM PERMEASE PROTEIN YTCP"/>
    <property type="match status" value="1"/>
</dbReference>
<reference evidence="9 10" key="1">
    <citation type="journal article" date="2016" name="Sci. Rep.">
        <title>Complete genome sequence and transcriptomic analysis of a novel marine strain Bacillus weihaiensis reveals the mechanism of brown algae degradation.</title>
        <authorList>
            <person name="Zhu Y."/>
            <person name="Chen P."/>
            <person name="Bao Y."/>
            <person name="Men Y."/>
            <person name="Zeng Y."/>
            <person name="Yang J."/>
            <person name="Sun J."/>
            <person name="Sun Y."/>
        </authorList>
    </citation>
    <scope>NUCLEOTIDE SEQUENCE [LARGE SCALE GENOMIC DNA]</scope>
    <source>
        <strain evidence="9 10">Alg07</strain>
    </source>
</reference>
<evidence type="ECO:0000313" key="10">
    <source>
        <dbReference type="Proteomes" id="UP000181936"/>
    </source>
</evidence>
<keyword evidence="4 7" id="KW-0812">Transmembrane</keyword>
<feature type="transmembrane region" description="Helical" evidence="7">
    <location>
        <begin position="188"/>
        <end position="207"/>
    </location>
</feature>
<dbReference type="PANTHER" id="PTHR43744">
    <property type="entry name" value="ABC TRANSPORTER PERMEASE PROTEIN MG189-RELATED-RELATED"/>
    <property type="match status" value="1"/>
</dbReference>
<dbReference type="InterPro" id="IPR035906">
    <property type="entry name" value="MetI-like_sf"/>
</dbReference>
<evidence type="ECO:0000256" key="5">
    <source>
        <dbReference type="ARBA" id="ARBA00022989"/>
    </source>
</evidence>
<dbReference type="PROSITE" id="PS50928">
    <property type="entry name" value="ABC_TM1"/>
    <property type="match status" value="1"/>
</dbReference>
<comment type="subcellular location">
    <subcellularLocation>
        <location evidence="1 7">Cell membrane</location>
        <topology evidence="1 7">Multi-pass membrane protein</topology>
    </subcellularLocation>
</comment>
<dbReference type="Gene3D" id="1.10.3720.10">
    <property type="entry name" value="MetI-like"/>
    <property type="match status" value="1"/>
</dbReference>
<feature type="transmembrane region" description="Helical" evidence="7">
    <location>
        <begin position="146"/>
        <end position="167"/>
    </location>
</feature>
<evidence type="ECO:0000313" key="9">
    <source>
        <dbReference type="EMBL" id="APH06028.1"/>
    </source>
</evidence>
<evidence type="ECO:0000256" key="3">
    <source>
        <dbReference type="ARBA" id="ARBA00022475"/>
    </source>
</evidence>
<protein>
    <submittedName>
        <fullName evidence="9">ABC transporter permease</fullName>
    </submittedName>
</protein>
<dbReference type="STRING" id="1547283.A9C19_15490"/>
<keyword evidence="6 7" id="KW-0472">Membrane</keyword>
<dbReference type="EMBL" id="CP016020">
    <property type="protein sequence ID" value="APH06028.1"/>
    <property type="molecule type" value="Genomic_DNA"/>
</dbReference>
<dbReference type="InterPro" id="IPR000515">
    <property type="entry name" value="MetI-like"/>
</dbReference>
<feature type="transmembrane region" description="Helical" evidence="7">
    <location>
        <begin position="76"/>
        <end position="103"/>
    </location>
</feature>
<name>A0A1L3MUM2_9BACI</name>
<keyword evidence="2 7" id="KW-0813">Transport</keyword>
<evidence type="ECO:0000256" key="4">
    <source>
        <dbReference type="ARBA" id="ARBA00022692"/>
    </source>
</evidence>
<sequence length="299" mass="33972">MLKLFKKNRRTTSEYIFDNVNMFIMLIICFITLYPIWYVLVNSLNDGIDAMKGGIYWWPREFTLENYKAVFANPGIVTSFGVTIAKTILGTVTHVFFTAMVAYALSRKELYGRKIYMFIGVITMFFSGGLIPYFLLIRDLGLFDNFLVYVIPTMFNFFHLIIFVSFFRELPASLEEAAKIDGANDIMIFLKVVIPLSMPVIATIALFQGVYQWNDYFAGVIFVNNPELQPIQTYLYKVVAESSSNQMMLNAPGGITTKTVTSQSIKLATMVVTTLPIVLVYPFLQKYFVKGMLIGSVKG</sequence>
<evidence type="ECO:0000256" key="2">
    <source>
        <dbReference type="ARBA" id="ARBA00022448"/>
    </source>
</evidence>
<keyword evidence="10" id="KW-1185">Reference proteome</keyword>
<evidence type="ECO:0000256" key="7">
    <source>
        <dbReference type="RuleBase" id="RU363032"/>
    </source>
</evidence>
<feature type="transmembrane region" description="Helical" evidence="7">
    <location>
        <begin position="115"/>
        <end position="134"/>
    </location>
</feature>
<evidence type="ECO:0000259" key="8">
    <source>
        <dbReference type="PROSITE" id="PS50928"/>
    </source>
</evidence>
<evidence type="ECO:0000256" key="1">
    <source>
        <dbReference type="ARBA" id="ARBA00004651"/>
    </source>
</evidence>
<dbReference type="Proteomes" id="UP000181936">
    <property type="component" value="Chromosome"/>
</dbReference>
<proteinExistence type="inferred from homology"/>
<dbReference type="KEGG" id="bwh:A9C19_15490"/>
<dbReference type="AlphaFoldDB" id="A0A1L3MUM2"/>
<feature type="transmembrane region" description="Helical" evidence="7">
    <location>
        <begin position="20"/>
        <end position="40"/>
    </location>
</feature>
<organism evidence="9 10">
    <name type="scientific">Bacillus weihaiensis</name>
    <dbReference type="NCBI Taxonomy" id="1547283"/>
    <lineage>
        <taxon>Bacteria</taxon>
        <taxon>Bacillati</taxon>
        <taxon>Bacillota</taxon>
        <taxon>Bacilli</taxon>
        <taxon>Bacillales</taxon>
        <taxon>Bacillaceae</taxon>
        <taxon>Bacillus</taxon>
    </lineage>
</organism>
<accession>A0A1L3MUM2</accession>
<dbReference type="CDD" id="cd06261">
    <property type="entry name" value="TM_PBP2"/>
    <property type="match status" value="1"/>
</dbReference>
<dbReference type="GO" id="GO:0005886">
    <property type="term" value="C:plasma membrane"/>
    <property type="evidence" value="ECO:0007669"/>
    <property type="project" value="UniProtKB-SubCell"/>
</dbReference>
<dbReference type="RefSeq" id="WP_072580829.1">
    <property type="nucleotide sequence ID" value="NZ_CP016020.1"/>
</dbReference>